<evidence type="ECO:0000256" key="1">
    <source>
        <dbReference type="SAM" id="Phobius"/>
    </source>
</evidence>
<proteinExistence type="predicted"/>
<comment type="caution">
    <text evidence="2">The sequence shown here is derived from an EMBL/GenBank/DDBJ whole genome shotgun (WGS) entry which is preliminary data.</text>
</comment>
<gene>
    <name evidence="2" type="ORF">CDAR_380731</name>
</gene>
<feature type="transmembrane region" description="Helical" evidence="1">
    <location>
        <begin position="59"/>
        <end position="82"/>
    </location>
</feature>
<accession>A0AAV4QP85</accession>
<dbReference type="AlphaFoldDB" id="A0AAV4QP85"/>
<evidence type="ECO:0000313" key="3">
    <source>
        <dbReference type="Proteomes" id="UP001054837"/>
    </source>
</evidence>
<protein>
    <submittedName>
        <fullName evidence="2">Uncharacterized protein</fullName>
    </submittedName>
</protein>
<feature type="transmembrane region" description="Helical" evidence="1">
    <location>
        <begin position="142"/>
        <end position="165"/>
    </location>
</feature>
<dbReference type="EMBL" id="BPLQ01004864">
    <property type="protein sequence ID" value="GIY11104.1"/>
    <property type="molecule type" value="Genomic_DNA"/>
</dbReference>
<evidence type="ECO:0000313" key="2">
    <source>
        <dbReference type="EMBL" id="GIY11104.1"/>
    </source>
</evidence>
<feature type="transmembrane region" description="Helical" evidence="1">
    <location>
        <begin position="29"/>
        <end position="52"/>
    </location>
</feature>
<keyword evidence="1" id="KW-1133">Transmembrane helix</keyword>
<keyword evidence="1" id="KW-0472">Membrane</keyword>
<feature type="transmembrane region" description="Helical" evidence="1">
    <location>
        <begin position="102"/>
        <end position="121"/>
    </location>
</feature>
<reference evidence="2 3" key="1">
    <citation type="submission" date="2021-06" db="EMBL/GenBank/DDBJ databases">
        <title>Caerostris darwini draft genome.</title>
        <authorList>
            <person name="Kono N."/>
            <person name="Arakawa K."/>
        </authorList>
    </citation>
    <scope>NUCLEOTIDE SEQUENCE [LARGE SCALE GENOMIC DNA]</scope>
</reference>
<organism evidence="2 3">
    <name type="scientific">Caerostris darwini</name>
    <dbReference type="NCBI Taxonomy" id="1538125"/>
    <lineage>
        <taxon>Eukaryota</taxon>
        <taxon>Metazoa</taxon>
        <taxon>Ecdysozoa</taxon>
        <taxon>Arthropoda</taxon>
        <taxon>Chelicerata</taxon>
        <taxon>Arachnida</taxon>
        <taxon>Araneae</taxon>
        <taxon>Araneomorphae</taxon>
        <taxon>Entelegynae</taxon>
        <taxon>Araneoidea</taxon>
        <taxon>Araneidae</taxon>
        <taxon>Caerostris</taxon>
    </lineage>
</organism>
<keyword evidence="3" id="KW-1185">Reference proteome</keyword>
<name>A0AAV4QP85_9ARAC</name>
<dbReference type="Proteomes" id="UP001054837">
    <property type="component" value="Unassembled WGS sequence"/>
</dbReference>
<sequence>MDTDDEYMPVVRRSSTKWSVKSYEGTSLLAGYSVIVLWSHFHPTVFLSLFFCHGMLLPLFLRVYVCLSLSFLYGGFIFIGFILCESQNSRQNKSIQKHSTSFFGLGFISTVCSFPAWNTFVGRCFLSDYLRLHVRQIGWRPCPLMIVSFHWAKGSMMFLVFHVIARARIII</sequence>
<keyword evidence="1" id="KW-0812">Transmembrane</keyword>